<protein>
    <submittedName>
        <fullName evidence="1">Uncharacterized protein</fullName>
    </submittedName>
</protein>
<name>A0A0E9V7M6_ANGAN</name>
<accession>A0A0E9V7M6</accession>
<evidence type="ECO:0000313" key="1">
    <source>
        <dbReference type="EMBL" id="JAH73455.1"/>
    </source>
</evidence>
<proteinExistence type="predicted"/>
<dbReference type="AlphaFoldDB" id="A0A0E9V7M6"/>
<organism evidence="1">
    <name type="scientific">Anguilla anguilla</name>
    <name type="common">European freshwater eel</name>
    <name type="synonym">Muraena anguilla</name>
    <dbReference type="NCBI Taxonomy" id="7936"/>
    <lineage>
        <taxon>Eukaryota</taxon>
        <taxon>Metazoa</taxon>
        <taxon>Chordata</taxon>
        <taxon>Craniata</taxon>
        <taxon>Vertebrata</taxon>
        <taxon>Euteleostomi</taxon>
        <taxon>Actinopterygii</taxon>
        <taxon>Neopterygii</taxon>
        <taxon>Teleostei</taxon>
        <taxon>Anguilliformes</taxon>
        <taxon>Anguillidae</taxon>
        <taxon>Anguilla</taxon>
    </lineage>
</organism>
<reference evidence="1" key="1">
    <citation type="submission" date="2014-11" db="EMBL/GenBank/DDBJ databases">
        <authorList>
            <person name="Amaro Gonzalez C."/>
        </authorList>
    </citation>
    <scope>NUCLEOTIDE SEQUENCE</scope>
</reference>
<dbReference type="EMBL" id="GBXM01035122">
    <property type="protein sequence ID" value="JAH73455.1"/>
    <property type="molecule type" value="Transcribed_RNA"/>
</dbReference>
<sequence>MLILSLTKITDTQSQCSYPSTSLLAQRYDRTACSPTLDRSHKQ</sequence>
<reference evidence="1" key="2">
    <citation type="journal article" date="2015" name="Fish Shellfish Immunol.">
        <title>Early steps in the European eel (Anguilla anguilla)-Vibrio vulnificus interaction in the gills: Role of the RtxA13 toxin.</title>
        <authorList>
            <person name="Callol A."/>
            <person name="Pajuelo D."/>
            <person name="Ebbesson L."/>
            <person name="Teles M."/>
            <person name="MacKenzie S."/>
            <person name="Amaro C."/>
        </authorList>
    </citation>
    <scope>NUCLEOTIDE SEQUENCE</scope>
</reference>